<dbReference type="PANTHER" id="PTHR33392:SF6">
    <property type="entry name" value="POLYISOPRENYL-TEICHOIC ACID--PEPTIDOGLYCAN TEICHOIC ACID TRANSFERASE TAGU"/>
    <property type="match status" value="1"/>
</dbReference>
<feature type="compositionally biased region" description="Basic residues" evidence="2">
    <location>
        <begin position="115"/>
        <end position="127"/>
    </location>
</feature>
<comment type="similarity">
    <text evidence="1">Belongs to the LytR/CpsA/Psr (LCP) family.</text>
</comment>
<evidence type="ECO:0000259" key="5">
    <source>
        <dbReference type="Pfam" id="PF13399"/>
    </source>
</evidence>
<dbReference type="InterPro" id="IPR027381">
    <property type="entry name" value="LytR/CpsA/Psr_C"/>
</dbReference>
<dbReference type="Pfam" id="PF03816">
    <property type="entry name" value="LytR_cpsA_psr"/>
    <property type="match status" value="1"/>
</dbReference>
<accession>A0ABX1CDZ0</accession>
<dbReference type="Gene3D" id="3.30.70.2390">
    <property type="match status" value="1"/>
</dbReference>
<feature type="compositionally biased region" description="Basic and acidic residues" evidence="2">
    <location>
        <begin position="68"/>
        <end position="86"/>
    </location>
</feature>
<reference evidence="6 7" key="1">
    <citation type="submission" date="2020-03" db="EMBL/GenBank/DDBJ databases">
        <title>Draft genome of Streptomyces sp. ventii, isolated from the Axial Seamount in the Pacific Ocean, and resequencing of the two type strains Streptomyces lonarensis strain NCL 716 and Streptomyces bohaiensis strain 11A07.</title>
        <authorList>
            <person name="Loughran R.M."/>
            <person name="Pfannmuller K.M."/>
            <person name="Wasson B.J."/>
            <person name="Deadmond M.C."/>
            <person name="Paddock B.E."/>
            <person name="Koyack M.J."/>
            <person name="Gallegos D.A."/>
            <person name="Mitchell E.A."/>
            <person name="Ushijima B."/>
            <person name="Saw J.H."/>
            <person name="Mcphail K.L."/>
            <person name="Videau P."/>
        </authorList>
    </citation>
    <scope>NUCLEOTIDE SEQUENCE [LARGE SCALE GENOMIC DNA]</scope>
    <source>
        <strain evidence="6 7">11A07</strain>
    </source>
</reference>
<feature type="compositionally biased region" description="Basic and acidic residues" evidence="2">
    <location>
        <begin position="100"/>
        <end position="114"/>
    </location>
</feature>
<dbReference type="InterPro" id="IPR050922">
    <property type="entry name" value="LytR/CpsA/Psr_CW_biosynth"/>
</dbReference>
<evidence type="ECO:0000259" key="4">
    <source>
        <dbReference type="Pfam" id="PF03816"/>
    </source>
</evidence>
<evidence type="ECO:0000256" key="2">
    <source>
        <dbReference type="SAM" id="MobiDB-lite"/>
    </source>
</evidence>
<feature type="domain" description="LytR/CpsA/Psr regulator C-terminal" evidence="5">
    <location>
        <begin position="483"/>
        <end position="570"/>
    </location>
</feature>
<feature type="compositionally biased region" description="Basic and acidic residues" evidence="2">
    <location>
        <begin position="467"/>
        <end position="476"/>
    </location>
</feature>
<keyword evidence="3" id="KW-0472">Membrane</keyword>
<feature type="region of interest" description="Disordered" evidence="2">
    <location>
        <begin position="1"/>
        <end position="127"/>
    </location>
</feature>
<dbReference type="Pfam" id="PF13399">
    <property type="entry name" value="LytR_C"/>
    <property type="match status" value="1"/>
</dbReference>
<organism evidence="6 7">
    <name type="scientific">Streptomyces bohaiensis</name>
    <dbReference type="NCBI Taxonomy" id="1431344"/>
    <lineage>
        <taxon>Bacteria</taxon>
        <taxon>Bacillati</taxon>
        <taxon>Actinomycetota</taxon>
        <taxon>Actinomycetes</taxon>
        <taxon>Kitasatosporales</taxon>
        <taxon>Streptomycetaceae</taxon>
        <taxon>Streptomyces</taxon>
    </lineage>
</organism>
<keyword evidence="7" id="KW-1185">Reference proteome</keyword>
<evidence type="ECO:0000256" key="1">
    <source>
        <dbReference type="ARBA" id="ARBA00006068"/>
    </source>
</evidence>
<evidence type="ECO:0000256" key="3">
    <source>
        <dbReference type="SAM" id="Phobius"/>
    </source>
</evidence>
<feature type="region of interest" description="Disordered" evidence="2">
    <location>
        <begin position="573"/>
        <end position="601"/>
    </location>
</feature>
<keyword evidence="3" id="KW-0812">Transmembrane</keyword>
<protein>
    <submittedName>
        <fullName evidence="6">LytR family transcriptional regulator</fullName>
    </submittedName>
</protein>
<dbReference type="NCBIfam" id="TIGR00350">
    <property type="entry name" value="lytR_cpsA_psr"/>
    <property type="match status" value="1"/>
</dbReference>
<dbReference type="Gene3D" id="3.40.630.190">
    <property type="entry name" value="LCP protein"/>
    <property type="match status" value="1"/>
</dbReference>
<keyword evidence="3" id="KW-1133">Transmembrane helix</keyword>
<evidence type="ECO:0000313" key="7">
    <source>
        <dbReference type="Proteomes" id="UP000727056"/>
    </source>
</evidence>
<proteinExistence type="inferred from homology"/>
<feature type="transmembrane region" description="Helical" evidence="3">
    <location>
        <begin position="131"/>
        <end position="154"/>
    </location>
</feature>
<feature type="compositionally biased region" description="Acidic residues" evidence="2">
    <location>
        <begin position="455"/>
        <end position="466"/>
    </location>
</feature>
<feature type="compositionally biased region" description="Gly residues" evidence="2">
    <location>
        <begin position="1"/>
        <end position="11"/>
    </location>
</feature>
<gene>
    <name evidence="6" type="ORF">HCN52_20795</name>
</gene>
<name>A0ABX1CDZ0_9ACTN</name>
<sequence length="601" mass="64139">MDAQGRGGAGGMDPADQWVLNPETGNYELRPQSGQRGGGAPTGTRAPQRGPHPDGTGHRGGPPRQRRAPGEETSRPAPPRDDAEHEHEDDEDPPPARRGAGRDGDLPAQRDRRAQRGRRKVKQKKKRGKKILMWVAGVLALLLVVGCTAAYLTYKRLNDNITKVDVPYDNPATSDAPVNILLIGSDQRTGDGNDGYGDRDSLGHAETTVLLHFSQEREHATALSIPRDLIVDIPECEVTRDGVTETIPGSQGVRFNESYGQQGRDPGCTWKTVQELTGVEINHFMLLDFNAVKTLSTAVGGVEVCLAKDIDDPKSHLKLSAGTHVIEGEEALAFVRTRDSVGHSSDLSRIQLQQQFLGSMARSLTSNGTLTDPGKLLDLADAATKALTVDTAIGDVQKLHELARDLGRVPVEDISFVTLPVKDNPAEEIAATVVLDRTKAEPLFRMIQEDISLTAEEDEEPAEEDDGAKNGDDKPEPAAIGEIQTEVFNGGDVPGAAQQTLDWLLGKGAVLATLGGNADAQETTVLLHTPDQAAQAATLADMMGMSDSAVKIRENAEPGRAMTLILGNDFSGPGVPIEAPAKKPENLESSTAEDAADTCAA</sequence>
<comment type="caution">
    <text evidence="6">The sequence shown here is derived from an EMBL/GenBank/DDBJ whole genome shotgun (WGS) entry which is preliminary data.</text>
</comment>
<dbReference type="Proteomes" id="UP000727056">
    <property type="component" value="Unassembled WGS sequence"/>
</dbReference>
<dbReference type="PANTHER" id="PTHR33392">
    <property type="entry name" value="POLYISOPRENYL-TEICHOIC ACID--PEPTIDOGLYCAN TEICHOIC ACID TRANSFERASE TAGU"/>
    <property type="match status" value="1"/>
</dbReference>
<feature type="domain" description="Cell envelope-related transcriptional attenuator" evidence="4">
    <location>
        <begin position="205"/>
        <end position="364"/>
    </location>
</feature>
<evidence type="ECO:0000313" key="6">
    <source>
        <dbReference type="EMBL" id="NJQ17310.1"/>
    </source>
</evidence>
<dbReference type="EMBL" id="JAAVJC010000280">
    <property type="protein sequence ID" value="NJQ17310.1"/>
    <property type="molecule type" value="Genomic_DNA"/>
</dbReference>
<dbReference type="InterPro" id="IPR004474">
    <property type="entry name" value="LytR_CpsA_psr"/>
</dbReference>
<feature type="region of interest" description="Disordered" evidence="2">
    <location>
        <begin position="452"/>
        <end position="477"/>
    </location>
</feature>